<dbReference type="GO" id="GO:0009279">
    <property type="term" value="C:cell outer membrane"/>
    <property type="evidence" value="ECO:0007669"/>
    <property type="project" value="UniProtKB-SubCell"/>
</dbReference>
<keyword evidence="17" id="KW-1185">Reference proteome</keyword>
<dbReference type="GO" id="GO:0015344">
    <property type="term" value="F:siderophore uptake transmembrane transporter activity"/>
    <property type="evidence" value="ECO:0007669"/>
    <property type="project" value="TreeGrafter"/>
</dbReference>
<feature type="domain" description="TonB-dependent receptor plug" evidence="15">
    <location>
        <begin position="42"/>
        <end position="149"/>
    </location>
</feature>
<sequence length="601" mass="63842">MKTYLFLTAALLIASPALAEDVAGTANEEITVVGSGVRQPLDTTGQAISVLGRGELDTIQSPDLTRALERLPGVTVTRNGGLGAFSGLRIRGADSEQTLVLVDGARVADVSSPGSGFDFGTLLASNVERVELLRGANSLVWGSDAIGGVVAVTTRQPEGVQASAEYGAYDSVNAALAAGIKTGGLSLSANGGYARSDGFSQLASDTEADGFKQWQGGLRARVEITPNLSAFADARYARSKVGLDFTFANDYVQTTRQLSGRTGLAYASDVLDLTAAYSIADTHRDYDSVTYGGYGYIGRDEQIDVDGRWRFAPAFALVFGGTHQHDRYEGTYDARKSVNQDSAHALLDYTSGPVNLAAGLRLDHHPLYGDVWTTGANGSVALGSGWRARGSWGEGFKAPTLYQLYGFAGNLALRPERSQSLDAGIEHGNRAGPLHFAATVFRRDSRDLIDYDASANGGWGGYFNVNRARATGFELEGDVRPVAAFQIHAAYSYVESVNRVTGKDLARRPRHALTLAADWTTPLAGLAIGGDIRLVGDSFDNAANTVRLDGYAVAGLRASLPVGEHFELYGRVDNVTDAKYQTVAGYNTPGRSAYIGARTRF</sequence>
<evidence type="ECO:0000259" key="14">
    <source>
        <dbReference type="Pfam" id="PF00593"/>
    </source>
</evidence>
<proteinExistence type="inferred from homology"/>
<dbReference type="Pfam" id="PF00593">
    <property type="entry name" value="TonB_dep_Rec_b-barrel"/>
    <property type="match status" value="1"/>
</dbReference>
<evidence type="ECO:0000256" key="7">
    <source>
        <dbReference type="ARBA" id="ARBA00023077"/>
    </source>
</evidence>
<feature type="short sequence motif" description="TonB C-terminal box" evidence="11">
    <location>
        <begin position="584"/>
        <end position="601"/>
    </location>
</feature>
<evidence type="ECO:0000256" key="9">
    <source>
        <dbReference type="ARBA" id="ARBA00023237"/>
    </source>
</evidence>
<name>A0A7X1KJY2_9SPHN</name>
<evidence type="ECO:0000313" key="17">
    <source>
        <dbReference type="Proteomes" id="UP000566813"/>
    </source>
</evidence>
<evidence type="ECO:0000256" key="3">
    <source>
        <dbReference type="ARBA" id="ARBA00022452"/>
    </source>
</evidence>
<dbReference type="InterPro" id="IPR000531">
    <property type="entry name" value="Beta-barrel_TonB"/>
</dbReference>
<dbReference type="Pfam" id="PF07715">
    <property type="entry name" value="Plug"/>
    <property type="match status" value="1"/>
</dbReference>
<dbReference type="AlphaFoldDB" id="A0A7X1KJY2"/>
<dbReference type="PANTHER" id="PTHR30069:SF53">
    <property type="entry name" value="COLICIN I RECEPTOR-RELATED"/>
    <property type="match status" value="1"/>
</dbReference>
<dbReference type="Gene3D" id="2.40.170.20">
    <property type="entry name" value="TonB-dependent receptor, beta-barrel domain"/>
    <property type="match status" value="1"/>
</dbReference>
<keyword evidence="2 10" id="KW-0813">Transport</keyword>
<evidence type="ECO:0000256" key="6">
    <source>
        <dbReference type="ARBA" id="ARBA00023065"/>
    </source>
</evidence>
<evidence type="ECO:0000256" key="4">
    <source>
        <dbReference type="ARBA" id="ARBA00022692"/>
    </source>
</evidence>
<feature type="domain" description="TonB-dependent receptor-like beta-barrel" evidence="14">
    <location>
        <begin position="175"/>
        <end position="575"/>
    </location>
</feature>
<dbReference type="SUPFAM" id="SSF56935">
    <property type="entry name" value="Porins"/>
    <property type="match status" value="1"/>
</dbReference>
<keyword evidence="16" id="KW-0675">Receptor</keyword>
<evidence type="ECO:0000256" key="5">
    <source>
        <dbReference type="ARBA" id="ARBA00022729"/>
    </source>
</evidence>
<evidence type="ECO:0000256" key="8">
    <source>
        <dbReference type="ARBA" id="ARBA00023136"/>
    </source>
</evidence>
<dbReference type="Proteomes" id="UP000566813">
    <property type="component" value="Unassembled WGS sequence"/>
</dbReference>
<dbReference type="InterPro" id="IPR037066">
    <property type="entry name" value="Plug_dom_sf"/>
</dbReference>
<dbReference type="InterPro" id="IPR039426">
    <property type="entry name" value="TonB-dep_rcpt-like"/>
</dbReference>
<keyword evidence="6" id="KW-0406">Ion transport</keyword>
<comment type="similarity">
    <text evidence="10 12">Belongs to the TonB-dependent receptor family.</text>
</comment>
<dbReference type="PROSITE" id="PS01156">
    <property type="entry name" value="TONB_DEPENDENT_REC_2"/>
    <property type="match status" value="1"/>
</dbReference>
<dbReference type="InterPro" id="IPR036942">
    <property type="entry name" value="Beta-barrel_TonB_sf"/>
</dbReference>
<keyword evidence="3 10" id="KW-1134">Transmembrane beta strand</keyword>
<evidence type="ECO:0000256" key="12">
    <source>
        <dbReference type="RuleBase" id="RU003357"/>
    </source>
</evidence>
<keyword evidence="4 10" id="KW-0812">Transmembrane</keyword>
<dbReference type="InterPro" id="IPR010917">
    <property type="entry name" value="TonB_rcpt_CS"/>
</dbReference>
<dbReference type="GO" id="GO:0044718">
    <property type="term" value="P:siderophore transmembrane transport"/>
    <property type="evidence" value="ECO:0007669"/>
    <property type="project" value="TreeGrafter"/>
</dbReference>
<keyword evidence="5 13" id="KW-0732">Signal</keyword>
<evidence type="ECO:0000256" key="11">
    <source>
        <dbReference type="PROSITE-ProRule" id="PRU10144"/>
    </source>
</evidence>
<dbReference type="Gene3D" id="2.170.130.10">
    <property type="entry name" value="TonB-dependent receptor, plug domain"/>
    <property type="match status" value="1"/>
</dbReference>
<reference evidence="16 17" key="1">
    <citation type="submission" date="2020-08" db="EMBL/GenBank/DDBJ databases">
        <title>The genome sequence of type strain Novosphingobium flavum NBRC 111647.</title>
        <authorList>
            <person name="Liu Y."/>
        </authorList>
    </citation>
    <scope>NUCLEOTIDE SEQUENCE [LARGE SCALE GENOMIC DNA]</scope>
    <source>
        <strain evidence="16 17">NBRC 111647</strain>
    </source>
</reference>
<dbReference type="PROSITE" id="PS52016">
    <property type="entry name" value="TONB_DEPENDENT_REC_3"/>
    <property type="match status" value="1"/>
</dbReference>
<protein>
    <submittedName>
        <fullName evidence="16">TonB-dependent receptor</fullName>
    </submittedName>
</protein>
<comment type="subcellular location">
    <subcellularLocation>
        <location evidence="1 10">Cell outer membrane</location>
        <topology evidence="1 10">Multi-pass membrane protein</topology>
    </subcellularLocation>
</comment>
<dbReference type="EMBL" id="JACLAW010000001">
    <property type="protein sequence ID" value="MBC2663942.1"/>
    <property type="molecule type" value="Genomic_DNA"/>
</dbReference>
<dbReference type="PANTHER" id="PTHR30069">
    <property type="entry name" value="TONB-DEPENDENT OUTER MEMBRANE RECEPTOR"/>
    <property type="match status" value="1"/>
</dbReference>
<keyword evidence="9 10" id="KW-0998">Cell outer membrane</keyword>
<dbReference type="CDD" id="cd01347">
    <property type="entry name" value="ligand_gated_channel"/>
    <property type="match status" value="1"/>
</dbReference>
<comment type="caution">
    <text evidence="16">The sequence shown here is derived from an EMBL/GenBank/DDBJ whole genome shotgun (WGS) entry which is preliminary data.</text>
</comment>
<evidence type="ECO:0000256" key="13">
    <source>
        <dbReference type="SAM" id="SignalP"/>
    </source>
</evidence>
<organism evidence="16 17">
    <name type="scientific">Novosphingobium flavum</name>
    <dbReference type="NCBI Taxonomy" id="1778672"/>
    <lineage>
        <taxon>Bacteria</taxon>
        <taxon>Pseudomonadati</taxon>
        <taxon>Pseudomonadota</taxon>
        <taxon>Alphaproteobacteria</taxon>
        <taxon>Sphingomonadales</taxon>
        <taxon>Sphingomonadaceae</taxon>
        <taxon>Novosphingobium</taxon>
    </lineage>
</organism>
<evidence type="ECO:0000313" key="16">
    <source>
        <dbReference type="EMBL" id="MBC2663942.1"/>
    </source>
</evidence>
<keyword evidence="8 10" id="KW-0472">Membrane</keyword>
<evidence type="ECO:0000256" key="2">
    <source>
        <dbReference type="ARBA" id="ARBA00022448"/>
    </source>
</evidence>
<keyword evidence="7 12" id="KW-0798">TonB box</keyword>
<dbReference type="InterPro" id="IPR012910">
    <property type="entry name" value="Plug_dom"/>
</dbReference>
<dbReference type="RefSeq" id="WP_185662205.1">
    <property type="nucleotide sequence ID" value="NZ_JACLAW010000001.1"/>
</dbReference>
<evidence type="ECO:0000256" key="1">
    <source>
        <dbReference type="ARBA" id="ARBA00004571"/>
    </source>
</evidence>
<feature type="chain" id="PRO_5031568683" evidence="13">
    <location>
        <begin position="20"/>
        <end position="601"/>
    </location>
</feature>
<evidence type="ECO:0000256" key="10">
    <source>
        <dbReference type="PROSITE-ProRule" id="PRU01360"/>
    </source>
</evidence>
<accession>A0A7X1KJY2</accession>
<evidence type="ECO:0000259" key="15">
    <source>
        <dbReference type="Pfam" id="PF07715"/>
    </source>
</evidence>
<gene>
    <name evidence="16" type="ORF">H7F51_00260</name>
</gene>
<feature type="signal peptide" evidence="13">
    <location>
        <begin position="1"/>
        <end position="19"/>
    </location>
</feature>